<proteinExistence type="predicted"/>
<reference evidence="1 2" key="1">
    <citation type="submission" date="2018-11" db="EMBL/GenBank/DDBJ databases">
        <title>Complete genome sequencing of the Actinobacteria Serinibacter sp. K3-2.</title>
        <authorList>
            <person name="Rakitin A.L."/>
            <person name="Beletsky A.V."/>
            <person name="Mardanov A.V."/>
            <person name="Ravin N.V."/>
            <person name="Gromova A.S."/>
            <person name="Filippova S.N."/>
            <person name="Gal'Chenko V.F."/>
        </authorList>
    </citation>
    <scope>NUCLEOTIDE SEQUENCE [LARGE SCALE GENOMIC DNA]</scope>
    <source>
        <strain evidence="1 2">K3-2</strain>
    </source>
</reference>
<dbReference type="AlphaFoldDB" id="A0A4Z1E122"/>
<sequence>MPATSATAPTPATAAVRSARAIRFPTDLILDNPPPLPYPLVCRTDIITDRRIAVVTCLTR</sequence>
<comment type="caution">
    <text evidence="1">The sequence shown here is derived from an EMBL/GenBank/DDBJ whole genome shotgun (WGS) entry which is preliminary data.</text>
</comment>
<name>A0A4Z1E122_9MICO</name>
<accession>A0A4Z1E122</accession>
<evidence type="ECO:0000313" key="1">
    <source>
        <dbReference type="EMBL" id="TGO04778.1"/>
    </source>
</evidence>
<protein>
    <submittedName>
        <fullName evidence="1">Uncharacterized protein</fullName>
    </submittedName>
</protein>
<dbReference type="EMBL" id="RHPJ01000003">
    <property type="protein sequence ID" value="TGO04778.1"/>
    <property type="molecule type" value="Genomic_DNA"/>
</dbReference>
<organism evidence="1 2">
    <name type="scientific">Serinibacter arcticus</name>
    <dbReference type="NCBI Taxonomy" id="1655435"/>
    <lineage>
        <taxon>Bacteria</taxon>
        <taxon>Bacillati</taxon>
        <taxon>Actinomycetota</taxon>
        <taxon>Actinomycetes</taxon>
        <taxon>Micrococcales</taxon>
        <taxon>Beutenbergiaceae</taxon>
        <taxon>Serinibacter</taxon>
    </lineage>
</organism>
<evidence type="ECO:0000313" key="2">
    <source>
        <dbReference type="Proteomes" id="UP000297318"/>
    </source>
</evidence>
<dbReference type="Proteomes" id="UP000297318">
    <property type="component" value="Unassembled WGS sequence"/>
</dbReference>
<keyword evidence="2" id="KW-1185">Reference proteome</keyword>
<gene>
    <name evidence="1" type="ORF">SERN_2371</name>
</gene>